<feature type="domain" description="Guanylate cyclase" evidence="1">
    <location>
        <begin position="51"/>
        <end position="182"/>
    </location>
</feature>
<dbReference type="PROSITE" id="PS50125">
    <property type="entry name" value="GUANYLATE_CYCLASE_2"/>
    <property type="match status" value="1"/>
</dbReference>
<sequence length="238" mass="27094">MKERYFGINIEESLHRIDNLLAENNEAYAQYTTFPHKWQEEGLKGIYVNAAILYFDLKRTSMLFGHHSIPTVAKIIRTYISEITSVLKSVPKCKGVVLDGDNIYGVYDASLSTGLDNVFALAVIGKSILEVLNHKLRLQQMPLVNAGVGIDFGKVLMVKTEFKYVKEPVWLGDVIYFAARYSHLANHAESGSPIYLSKVVYQHLSKEYQALCQPNEPLDCYQSTDTYDPITYWLQKQD</sequence>
<accession>A0ABT8R708</accession>
<dbReference type="Proteomes" id="UP001168528">
    <property type="component" value="Unassembled WGS sequence"/>
</dbReference>
<name>A0ABT8R708_9BACT</name>
<evidence type="ECO:0000313" key="2">
    <source>
        <dbReference type="EMBL" id="MDO1447739.1"/>
    </source>
</evidence>
<evidence type="ECO:0000259" key="1">
    <source>
        <dbReference type="PROSITE" id="PS50125"/>
    </source>
</evidence>
<dbReference type="EMBL" id="JAUKPO010000008">
    <property type="protein sequence ID" value="MDO1447739.1"/>
    <property type="molecule type" value="Genomic_DNA"/>
</dbReference>
<reference evidence="2" key="1">
    <citation type="submission" date="2023-07" db="EMBL/GenBank/DDBJ databases">
        <title>The genome sequence of Rhodocytophaga aerolata KACC 12507.</title>
        <authorList>
            <person name="Zhang X."/>
        </authorList>
    </citation>
    <scope>NUCLEOTIDE SEQUENCE</scope>
    <source>
        <strain evidence="2">KACC 12507</strain>
    </source>
</reference>
<proteinExistence type="predicted"/>
<comment type="caution">
    <text evidence="2">The sequence shown here is derived from an EMBL/GenBank/DDBJ whole genome shotgun (WGS) entry which is preliminary data.</text>
</comment>
<protein>
    <recommendedName>
        <fullName evidence="1">Guanylate cyclase domain-containing protein</fullName>
    </recommendedName>
</protein>
<gene>
    <name evidence="2" type="ORF">Q0590_15820</name>
</gene>
<dbReference type="InterPro" id="IPR001054">
    <property type="entry name" value="A/G_cyclase"/>
</dbReference>
<keyword evidence="3" id="KW-1185">Reference proteome</keyword>
<organism evidence="2 3">
    <name type="scientific">Rhodocytophaga aerolata</name>
    <dbReference type="NCBI Taxonomy" id="455078"/>
    <lineage>
        <taxon>Bacteria</taxon>
        <taxon>Pseudomonadati</taxon>
        <taxon>Bacteroidota</taxon>
        <taxon>Cytophagia</taxon>
        <taxon>Cytophagales</taxon>
        <taxon>Rhodocytophagaceae</taxon>
        <taxon>Rhodocytophaga</taxon>
    </lineage>
</organism>
<dbReference type="RefSeq" id="WP_302038543.1">
    <property type="nucleotide sequence ID" value="NZ_JAUKPO010000008.1"/>
</dbReference>
<dbReference type="InterPro" id="IPR029787">
    <property type="entry name" value="Nucleotide_cyclase"/>
</dbReference>
<dbReference type="SUPFAM" id="SSF55073">
    <property type="entry name" value="Nucleotide cyclase"/>
    <property type="match status" value="1"/>
</dbReference>
<evidence type="ECO:0000313" key="3">
    <source>
        <dbReference type="Proteomes" id="UP001168528"/>
    </source>
</evidence>
<dbReference type="Gene3D" id="3.30.70.1230">
    <property type="entry name" value="Nucleotide cyclase"/>
    <property type="match status" value="1"/>
</dbReference>